<organism evidence="2 3">
    <name type="scientific">Penaeus vannamei</name>
    <name type="common">Whiteleg shrimp</name>
    <name type="synonym">Litopenaeus vannamei</name>
    <dbReference type="NCBI Taxonomy" id="6689"/>
    <lineage>
        <taxon>Eukaryota</taxon>
        <taxon>Metazoa</taxon>
        <taxon>Ecdysozoa</taxon>
        <taxon>Arthropoda</taxon>
        <taxon>Crustacea</taxon>
        <taxon>Multicrustacea</taxon>
        <taxon>Malacostraca</taxon>
        <taxon>Eumalacostraca</taxon>
        <taxon>Eucarida</taxon>
        <taxon>Decapoda</taxon>
        <taxon>Dendrobranchiata</taxon>
        <taxon>Penaeoidea</taxon>
        <taxon>Penaeidae</taxon>
        <taxon>Penaeus</taxon>
    </lineage>
</organism>
<evidence type="ECO:0000313" key="2">
    <source>
        <dbReference type="EMBL" id="ROT74186.1"/>
    </source>
</evidence>
<feature type="compositionally biased region" description="Pro residues" evidence="1">
    <location>
        <begin position="282"/>
        <end position="294"/>
    </location>
</feature>
<sequence>IPPSGTLSLWHSPISPLWHPLPLWHFPISPFWHPRPSSTLQFTPLVPSPWHSPIPPSCPLPSGTHPFPLCPLSPLALSNSPSWSSLPLAHSPISPFGTLSPLALSNFPLWPPSLAPWHSPISPLALFPVWHSPIPLLVPSPLWHSPISPFVPLPSGHSPISPFGPLPSGTLQFPPFRSPLLLATSNFPLWHPPPSGTVQFPPFGPLSPLALSQIRPLVSSPLWKKQLSKIHPLALLPHQLPHRTLSPPLTLSNRPPPFANPYPSSSTFDTLTPLSHNGTAPPSTPDPSFSPHPPTFDTLTTSPSLPPSPPSSSPFSPPLPPPRTLFSPSPPSPLPLPPPPSSLSPSTGARFDNPPHSRPRPALPHPHPTHPTCCMTWFACQDNPINKAIQCIKPFYNCLLFLRRKSSDNKMLQKMLHDWYSSDCKEWTF</sequence>
<feature type="compositionally biased region" description="Polar residues" evidence="1">
    <location>
        <begin position="262"/>
        <end position="281"/>
    </location>
</feature>
<dbReference type="EMBL" id="QCYY01001925">
    <property type="protein sequence ID" value="ROT74186.1"/>
    <property type="molecule type" value="Genomic_DNA"/>
</dbReference>
<feature type="region of interest" description="Disordered" evidence="1">
    <location>
        <begin position="246"/>
        <end position="364"/>
    </location>
</feature>
<dbReference type="AlphaFoldDB" id="A0A3R7STD6"/>
<protein>
    <submittedName>
        <fullName evidence="2">Uncharacterized protein</fullName>
    </submittedName>
</protein>
<reference evidence="2 3" key="1">
    <citation type="submission" date="2018-04" db="EMBL/GenBank/DDBJ databases">
        <authorList>
            <person name="Zhang X."/>
            <person name="Yuan J."/>
            <person name="Li F."/>
            <person name="Xiang J."/>
        </authorList>
    </citation>
    <scope>NUCLEOTIDE SEQUENCE [LARGE SCALE GENOMIC DNA]</scope>
    <source>
        <tissue evidence="2">Muscle</tissue>
    </source>
</reference>
<accession>A0A3R7STD6</accession>
<proteinExistence type="predicted"/>
<gene>
    <name evidence="2" type="ORF">C7M84_007322</name>
</gene>
<keyword evidence="3" id="KW-1185">Reference proteome</keyword>
<feature type="non-terminal residue" evidence="2">
    <location>
        <position position="1"/>
    </location>
</feature>
<evidence type="ECO:0000313" key="3">
    <source>
        <dbReference type="Proteomes" id="UP000283509"/>
    </source>
</evidence>
<evidence type="ECO:0000256" key="1">
    <source>
        <dbReference type="SAM" id="MobiDB-lite"/>
    </source>
</evidence>
<dbReference type="Proteomes" id="UP000283509">
    <property type="component" value="Unassembled WGS sequence"/>
</dbReference>
<feature type="compositionally biased region" description="Pro residues" evidence="1">
    <location>
        <begin position="304"/>
        <end position="342"/>
    </location>
</feature>
<reference evidence="2 3" key="2">
    <citation type="submission" date="2019-01" db="EMBL/GenBank/DDBJ databases">
        <title>The decoding of complex shrimp genome reveals the adaptation for benthos swimmer, frequently molting mechanism and breeding impact on genome.</title>
        <authorList>
            <person name="Sun Y."/>
            <person name="Gao Y."/>
            <person name="Yu Y."/>
        </authorList>
    </citation>
    <scope>NUCLEOTIDE SEQUENCE [LARGE SCALE GENOMIC DNA]</scope>
    <source>
        <tissue evidence="2">Muscle</tissue>
    </source>
</reference>
<name>A0A3R7STD6_PENVA</name>
<comment type="caution">
    <text evidence="2">The sequence shown here is derived from an EMBL/GenBank/DDBJ whole genome shotgun (WGS) entry which is preliminary data.</text>
</comment>